<keyword evidence="5 8" id="KW-0812">Transmembrane</keyword>
<evidence type="ECO:0000256" key="8">
    <source>
        <dbReference type="SAM" id="Phobius"/>
    </source>
</evidence>
<dbReference type="AlphaFoldDB" id="A0A7K1YFE1"/>
<feature type="transmembrane region" description="Helical" evidence="8">
    <location>
        <begin position="304"/>
        <end position="322"/>
    </location>
</feature>
<protein>
    <recommendedName>
        <fullName evidence="11">Glycosyl transferase</fullName>
    </recommendedName>
</protein>
<dbReference type="EMBL" id="WVHT01000009">
    <property type="protein sequence ID" value="MXV52699.1"/>
    <property type="molecule type" value="Genomic_DNA"/>
</dbReference>
<feature type="transmembrane region" description="Helical" evidence="8">
    <location>
        <begin position="389"/>
        <end position="408"/>
    </location>
</feature>
<evidence type="ECO:0008006" key="11">
    <source>
        <dbReference type="Google" id="ProtNLM"/>
    </source>
</evidence>
<keyword evidence="2" id="KW-1003">Cell membrane</keyword>
<keyword evidence="6 8" id="KW-1133">Transmembrane helix</keyword>
<keyword evidence="3" id="KW-0328">Glycosyltransferase</keyword>
<evidence type="ECO:0000256" key="3">
    <source>
        <dbReference type="ARBA" id="ARBA00022676"/>
    </source>
</evidence>
<dbReference type="RefSeq" id="WP_160845876.1">
    <property type="nucleotide sequence ID" value="NZ_WVHT01000009.1"/>
</dbReference>
<organism evidence="9 10">
    <name type="scientific">Hufsiella arboris</name>
    <dbReference type="NCBI Taxonomy" id="2695275"/>
    <lineage>
        <taxon>Bacteria</taxon>
        <taxon>Pseudomonadati</taxon>
        <taxon>Bacteroidota</taxon>
        <taxon>Sphingobacteriia</taxon>
        <taxon>Sphingobacteriales</taxon>
        <taxon>Sphingobacteriaceae</taxon>
        <taxon>Hufsiella</taxon>
    </lineage>
</organism>
<dbReference type="Proteomes" id="UP000466586">
    <property type="component" value="Unassembled WGS sequence"/>
</dbReference>
<dbReference type="GO" id="GO:0009103">
    <property type="term" value="P:lipopolysaccharide biosynthetic process"/>
    <property type="evidence" value="ECO:0007669"/>
    <property type="project" value="UniProtKB-ARBA"/>
</dbReference>
<feature type="transmembrane region" description="Helical" evidence="8">
    <location>
        <begin position="217"/>
        <end position="235"/>
    </location>
</feature>
<gene>
    <name evidence="9" type="ORF">GS399_17130</name>
</gene>
<comment type="caution">
    <text evidence="9">The sequence shown here is derived from an EMBL/GenBank/DDBJ whole genome shotgun (WGS) entry which is preliminary data.</text>
</comment>
<dbReference type="GO" id="GO:0016763">
    <property type="term" value="F:pentosyltransferase activity"/>
    <property type="evidence" value="ECO:0007669"/>
    <property type="project" value="TreeGrafter"/>
</dbReference>
<feature type="transmembrane region" description="Helical" evidence="8">
    <location>
        <begin position="121"/>
        <end position="140"/>
    </location>
</feature>
<feature type="transmembrane region" description="Helical" evidence="8">
    <location>
        <begin position="16"/>
        <end position="37"/>
    </location>
</feature>
<feature type="transmembrane region" description="Helical" evidence="8">
    <location>
        <begin position="276"/>
        <end position="292"/>
    </location>
</feature>
<keyword evidence="7 8" id="KW-0472">Membrane</keyword>
<feature type="transmembrane region" description="Helical" evidence="8">
    <location>
        <begin position="146"/>
        <end position="162"/>
    </location>
</feature>
<evidence type="ECO:0000256" key="4">
    <source>
        <dbReference type="ARBA" id="ARBA00022679"/>
    </source>
</evidence>
<feature type="transmembrane region" description="Helical" evidence="8">
    <location>
        <begin position="169"/>
        <end position="185"/>
    </location>
</feature>
<accession>A0A7K1YFE1</accession>
<evidence type="ECO:0000256" key="1">
    <source>
        <dbReference type="ARBA" id="ARBA00004651"/>
    </source>
</evidence>
<evidence type="ECO:0000256" key="5">
    <source>
        <dbReference type="ARBA" id="ARBA00022692"/>
    </source>
</evidence>
<dbReference type="PANTHER" id="PTHR33908">
    <property type="entry name" value="MANNOSYLTRANSFERASE YKCB-RELATED"/>
    <property type="match status" value="1"/>
</dbReference>
<dbReference type="GO" id="GO:0010041">
    <property type="term" value="P:response to iron(III) ion"/>
    <property type="evidence" value="ECO:0007669"/>
    <property type="project" value="TreeGrafter"/>
</dbReference>
<comment type="subcellular location">
    <subcellularLocation>
        <location evidence="1">Cell membrane</location>
        <topology evidence="1">Multi-pass membrane protein</topology>
    </subcellularLocation>
</comment>
<reference evidence="9 10" key="1">
    <citation type="submission" date="2019-11" db="EMBL/GenBank/DDBJ databases">
        <title>Pedobacter sp. HMF7647 Genome sequencing and assembly.</title>
        <authorList>
            <person name="Kang H."/>
            <person name="Kim H."/>
            <person name="Joh K."/>
        </authorList>
    </citation>
    <scope>NUCLEOTIDE SEQUENCE [LARGE SCALE GENOMIC DNA]</scope>
    <source>
        <strain evidence="9 10">HMF7647</strain>
    </source>
</reference>
<name>A0A7K1YFE1_9SPHI</name>
<keyword evidence="10" id="KW-1185">Reference proteome</keyword>
<evidence type="ECO:0000256" key="2">
    <source>
        <dbReference type="ARBA" id="ARBA00022475"/>
    </source>
</evidence>
<evidence type="ECO:0000256" key="7">
    <source>
        <dbReference type="ARBA" id="ARBA00023136"/>
    </source>
</evidence>
<evidence type="ECO:0000313" key="10">
    <source>
        <dbReference type="Proteomes" id="UP000466586"/>
    </source>
</evidence>
<dbReference type="InterPro" id="IPR050297">
    <property type="entry name" value="LipidA_mod_glycosyltrf_83"/>
</dbReference>
<dbReference type="PANTHER" id="PTHR33908:SF3">
    <property type="entry name" value="UNDECAPRENYL PHOSPHATE-ALPHA-4-AMINO-4-DEOXY-L-ARABINOSE ARABINOSYL TRANSFERASE"/>
    <property type="match status" value="1"/>
</dbReference>
<sequence>MKKIEKFIAENPDRTFFLLIILALPAFFYNLGLQPLFADEPTRANVALEMILSKRFSVPTVGGEYYYNKPPVYNWILASLYLLTGSFSEFVTRLPAVVPMFLFAVTIYYSTAHFLKNNTTALLAGIFFLVNGRMLFYDSMLGHIDIFYSWLTYISFMLMFYFSQRNEWFKLFFFTYLITAITFLSKGLPSVVFQGLSLIALTTYTGNFKKLFSWQHIIGGSVFVLIVGGYFYNYWLHNPNVVGYLDTMWHQSSQRTATKFSFWNNVMYVLKFPFEHLVHLLPVTLLIVYCFNREFIKRLFETPFLKFVVILLLANIWIYWLSPMTRPRYLLMLYPLIFVVISDAYVTFQGRLPRFNTILFYFVATACSIVTIILPIILMLETPQNVDYLVLKACIVFLLMAALCLLIWQIPSQKIVLFFAFLVILRLGFSFFVIPERNQDAKKYRAIAIEMGAISKGKPFYFYSYHPHVEDIPFYDRLIFYIERSRMQMLKIVDQDNMSGYYLTFDKNLENPSAALVKEYEDGLKLFFVK</sequence>
<feature type="transmembrane region" description="Helical" evidence="8">
    <location>
        <begin position="328"/>
        <end position="346"/>
    </location>
</feature>
<feature type="transmembrane region" description="Helical" evidence="8">
    <location>
        <begin position="415"/>
        <end position="434"/>
    </location>
</feature>
<evidence type="ECO:0000256" key="6">
    <source>
        <dbReference type="ARBA" id="ARBA00022989"/>
    </source>
</evidence>
<feature type="transmembrane region" description="Helical" evidence="8">
    <location>
        <begin position="90"/>
        <end position="109"/>
    </location>
</feature>
<dbReference type="GO" id="GO:0005886">
    <property type="term" value="C:plasma membrane"/>
    <property type="evidence" value="ECO:0007669"/>
    <property type="project" value="UniProtKB-SubCell"/>
</dbReference>
<keyword evidence="4" id="KW-0808">Transferase</keyword>
<proteinExistence type="predicted"/>
<feature type="transmembrane region" description="Helical" evidence="8">
    <location>
        <begin position="358"/>
        <end position="377"/>
    </location>
</feature>
<evidence type="ECO:0000313" key="9">
    <source>
        <dbReference type="EMBL" id="MXV52699.1"/>
    </source>
</evidence>